<dbReference type="AlphaFoldDB" id="A0AA91DGN3"/>
<name>A0AA91DGN3_9GAMM</name>
<dbReference type="PANTHER" id="PTHR45947:SF3">
    <property type="entry name" value="SULFOQUINOVOSYL TRANSFERASE SQD2"/>
    <property type="match status" value="1"/>
</dbReference>
<reference evidence="4 5" key="1">
    <citation type="submission" date="2016-03" db="EMBL/GenBank/DDBJ databases">
        <authorList>
            <person name="Heylen K."/>
            <person name="De Vos P."/>
            <person name="Vekeman B."/>
        </authorList>
    </citation>
    <scope>NUCLEOTIDE SEQUENCE [LARGE SCALE GENOMIC DNA]</scope>
    <source>
        <strain evidence="4 5">R-49807</strain>
    </source>
</reference>
<dbReference type="GO" id="GO:0016757">
    <property type="term" value="F:glycosyltransferase activity"/>
    <property type="evidence" value="ECO:0007669"/>
    <property type="project" value="InterPro"/>
</dbReference>
<comment type="caution">
    <text evidence="4">The sequence shown here is derived from an EMBL/GenBank/DDBJ whole genome shotgun (WGS) entry which is preliminary data.</text>
</comment>
<dbReference type="EMBL" id="LUUL01000004">
    <property type="protein sequence ID" value="OAI30333.1"/>
    <property type="molecule type" value="Genomic_DNA"/>
</dbReference>
<dbReference type="SUPFAM" id="SSF53756">
    <property type="entry name" value="UDP-Glycosyltransferase/glycogen phosphorylase"/>
    <property type="match status" value="1"/>
</dbReference>
<keyword evidence="1" id="KW-1133">Transmembrane helix</keyword>
<dbReference type="Proteomes" id="UP000077734">
    <property type="component" value="Unassembled WGS sequence"/>
</dbReference>
<keyword evidence="1" id="KW-0812">Transmembrane</keyword>
<gene>
    <name evidence="4" type="ORF">A1356_21520</name>
</gene>
<protein>
    <recommendedName>
        <fullName evidence="6">Glycosyl transferase family 1</fullName>
    </recommendedName>
</protein>
<organism evidence="4 5">
    <name type="scientific">Methylomonas koyamae</name>
    <dbReference type="NCBI Taxonomy" id="702114"/>
    <lineage>
        <taxon>Bacteria</taxon>
        <taxon>Pseudomonadati</taxon>
        <taxon>Pseudomonadota</taxon>
        <taxon>Gammaproteobacteria</taxon>
        <taxon>Methylococcales</taxon>
        <taxon>Methylococcaceae</taxon>
        <taxon>Methylomonas</taxon>
    </lineage>
</organism>
<dbReference type="CDD" id="cd03801">
    <property type="entry name" value="GT4_PimA-like"/>
    <property type="match status" value="1"/>
</dbReference>
<evidence type="ECO:0000259" key="2">
    <source>
        <dbReference type="Pfam" id="PF00534"/>
    </source>
</evidence>
<accession>A0AA91DGN3</accession>
<dbReference type="Gene3D" id="3.40.50.2000">
    <property type="entry name" value="Glycogen Phosphorylase B"/>
    <property type="match status" value="2"/>
</dbReference>
<dbReference type="Pfam" id="PF00534">
    <property type="entry name" value="Glycos_transf_1"/>
    <property type="match status" value="1"/>
</dbReference>
<dbReference type="InterPro" id="IPR050194">
    <property type="entry name" value="Glycosyltransferase_grp1"/>
</dbReference>
<dbReference type="InterPro" id="IPR028098">
    <property type="entry name" value="Glyco_trans_4-like_N"/>
</dbReference>
<sequence length="413" mass="45666">MSAQSAKDQPIKVLWLTSSYPRSKDDSASVFLRYLAEALVKQKINLQILSPDHPDVQTTTQPNGIVLHHFRYFWPRKRQMLAYGSGILPNLHAAPWLLFQIPFFILSMFITAAWIMLVQQPSLIHAHWIFPQGTVAVVLGKLFKTPVIVTAHGGDAFALKGSLLGSIKRWTIKNCEVWTSNTKATAAAVGSDLPKSHIIPMGIDCKKFAAGNGNALLNGRDSQKLILLFVGRLVEKKGVVDLLKAYTLLSEILREQTELWIIGDGTERKKLETLAMGIQTANPIRFWGRIPNQQLPEYYAAADIFIAPSITDKQGDTEGQGVMLLEAMASRLPIITTNVGGISSVIAHGETGLLINPGKPSEIVAAIEQLLNDKKLRETLGKKAFKAAQDYDWLTISDKFINLYGESNSVRDK</sequence>
<dbReference type="Pfam" id="PF13439">
    <property type="entry name" value="Glyco_transf_4"/>
    <property type="match status" value="1"/>
</dbReference>
<feature type="domain" description="Glycosyl transferase family 1" evidence="2">
    <location>
        <begin position="219"/>
        <end position="386"/>
    </location>
</feature>
<keyword evidence="5" id="KW-1185">Reference proteome</keyword>
<evidence type="ECO:0000259" key="3">
    <source>
        <dbReference type="Pfam" id="PF13439"/>
    </source>
</evidence>
<evidence type="ECO:0000313" key="4">
    <source>
        <dbReference type="EMBL" id="OAI30333.1"/>
    </source>
</evidence>
<dbReference type="RefSeq" id="WP_064024024.1">
    <property type="nucleotide sequence ID" value="NZ_LUUL01000004.1"/>
</dbReference>
<evidence type="ECO:0008006" key="6">
    <source>
        <dbReference type="Google" id="ProtNLM"/>
    </source>
</evidence>
<dbReference type="PANTHER" id="PTHR45947">
    <property type="entry name" value="SULFOQUINOVOSYL TRANSFERASE SQD2"/>
    <property type="match status" value="1"/>
</dbReference>
<evidence type="ECO:0000313" key="5">
    <source>
        <dbReference type="Proteomes" id="UP000077734"/>
    </source>
</evidence>
<proteinExistence type="predicted"/>
<feature type="domain" description="Glycosyltransferase subfamily 4-like N-terminal" evidence="3">
    <location>
        <begin position="29"/>
        <end position="206"/>
    </location>
</feature>
<evidence type="ECO:0000256" key="1">
    <source>
        <dbReference type="SAM" id="Phobius"/>
    </source>
</evidence>
<feature type="transmembrane region" description="Helical" evidence="1">
    <location>
        <begin position="96"/>
        <end position="117"/>
    </location>
</feature>
<keyword evidence="1" id="KW-0472">Membrane</keyword>
<dbReference type="InterPro" id="IPR001296">
    <property type="entry name" value="Glyco_trans_1"/>
</dbReference>